<evidence type="ECO:0000313" key="3">
    <source>
        <dbReference type="Proteomes" id="UP000000851"/>
    </source>
</evidence>
<proteinExistence type="predicted"/>
<dbReference type="SUPFAM" id="SSF53448">
    <property type="entry name" value="Nucleotide-diphospho-sugar transferases"/>
    <property type="match status" value="1"/>
</dbReference>
<dbReference type="FunCoup" id="C7PZT7">
    <property type="interactions" value="3"/>
</dbReference>
<sequence length="213" mass="22120">MRADVVVEADVVAVILAAGGGRRLGGRPKALLAHGGELLVERAVRTARAGGCRDVVVVLGAGAIEVQRRAELADCDVVVNQDWETGMGSSLRAGLAAAPGSCRAAVILLVDQPFVTADAVRAVIASGADVAAATYDGRRGHPVLIAARHWPQASAAAVGDRGARDFLARHEVMSVPCDGSLADIDIPEDLKLLNPGAVLTFRGQGHRWRVSED</sequence>
<dbReference type="CDD" id="cd04182">
    <property type="entry name" value="GT_2_like_f"/>
    <property type="match status" value="1"/>
</dbReference>
<gene>
    <name evidence="2" type="ordered locus">Caci_4741</name>
</gene>
<dbReference type="Gene3D" id="3.90.550.10">
    <property type="entry name" value="Spore Coat Polysaccharide Biosynthesis Protein SpsA, Chain A"/>
    <property type="match status" value="1"/>
</dbReference>
<feature type="domain" description="MobA-like NTP transferase" evidence="1">
    <location>
        <begin position="13"/>
        <end position="170"/>
    </location>
</feature>
<evidence type="ECO:0000313" key="2">
    <source>
        <dbReference type="EMBL" id="ACU73602.1"/>
    </source>
</evidence>
<accession>C7PZT7</accession>
<reference evidence="2 3" key="1">
    <citation type="journal article" date="2009" name="Stand. Genomic Sci.">
        <title>Complete genome sequence of Catenulispora acidiphila type strain (ID 139908).</title>
        <authorList>
            <person name="Copeland A."/>
            <person name="Lapidus A."/>
            <person name="Glavina Del Rio T."/>
            <person name="Nolan M."/>
            <person name="Lucas S."/>
            <person name="Chen F."/>
            <person name="Tice H."/>
            <person name="Cheng J.F."/>
            <person name="Bruce D."/>
            <person name="Goodwin L."/>
            <person name="Pitluck S."/>
            <person name="Mikhailova N."/>
            <person name="Pati A."/>
            <person name="Ivanova N."/>
            <person name="Mavromatis K."/>
            <person name="Chen A."/>
            <person name="Palaniappan K."/>
            <person name="Chain P."/>
            <person name="Land M."/>
            <person name="Hauser L."/>
            <person name="Chang Y.J."/>
            <person name="Jeffries C.D."/>
            <person name="Chertkov O."/>
            <person name="Brettin T."/>
            <person name="Detter J.C."/>
            <person name="Han C."/>
            <person name="Ali Z."/>
            <person name="Tindall B.J."/>
            <person name="Goker M."/>
            <person name="Bristow J."/>
            <person name="Eisen J.A."/>
            <person name="Markowitz V."/>
            <person name="Hugenholtz P."/>
            <person name="Kyrpides N.C."/>
            <person name="Klenk H.P."/>
        </authorList>
    </citation>
    <scope>NUCLEOTIDE SEQUENCE [LARGE SCALE GENOMIC DNA]</scope>
    <source>
        <strain evidence="3">DSM 44928 / JCM 14897 / NBRC 102108 / NRRL B-24433 / ID139908</strain>
    </source>
</reference>
<dbReference type="PANTHER" id="PTHR43777">
    <property type="entry name" value="MOLYBDENUM COFACTOR CYTIDYLYLTRANSFERASE"/>
    <property type="match status" value="1"/>
</dbReference>
<dbReference type="AlphaFoldDB" id="C7PZT7"/>
<protein>
    <recommendedName>
        <fullName evidence="1">MobA-like NTP transferase domain-containing protein</fullName>
    </recommendedName>
</protein>
<dbReference type="InterPro" id="IPR029044">
    <property type="entry name" value="Nucleotide-diphossugar_trans"/>
</dbReference>
<keyword evidence="3" id="KW-1185">Reference proteome</keyword>
<dbReference type="InParanoid" id="C7PZT7"/>
<dbReference type="EMBL" id="CP001700">
    <property type="protein sequence ID" value="ACU73602.1"/>
    <property type="molecule type" value="Genomic_DNA"/>
</dbReference>
<dbReference type="KEGG" id="cai:Caci_4741"/>
<dbReference type="eggNOG" id="COG2068">
    <property type="taxonomic scope" value="Bacteria"/>
</dbReference>
<dbReference type="Proteomes" id="UP000000851">
    <property type="component" value="Chromosome"/>
</dbReference>
<dbReference type="HOGENOM" id="CLU_061980_2_2_11"/>
<dbReference type="Pfam" id="PF12804">
    <property type="entry name" value="NTP_transf_3"/>
    <property type="match status" value="1"/>
</dbReference>
<evidence type="ECO:0000259" key="1">
    <source>
        <dbReference type="Pfam" id="PF12804"/>
    </source>
</evidence>
<name>C7PZT7_CATAD</name>
<dbReference type="GO" id="GO:0016779">
    <property type="term" value="F:nucleotidyltransferase activity"/>
    <property type="evidence" value="ECO:0007669"/>
    <property type="project" value="UniProtKB-ARBA"/>
</dbReference>
<dbReference type="RefSeq" id="WP_015793331.1">
    <property type="nucleotide sequence ID" value="NC_013131.1"/>
</dbReference>
<organism evidence="2 3">
    <name type="scientific">Catenulispora acidiphila (strain DSM 44928 / JCM 14897 / NBRC 102108 / NRRL B-24433 / ID139908)</name>
    <dbReference type="NCBI Taxonomy" id="479433"/>
    <lineage>
        <taxon>Bacteria</taxon>
        <taxon>Bacillati</taxon>
        <taxon>Actinomycetota</taxon>
        <taxon>Actinomycetes</taxon>
        <taxon>Catenulisporales</taxon>
        <taxon>Catenulisporaceae</taxon>
        <taxon>Catenulispora</taxon>
    </lineage>
</organism>
<dbReference type="STRING" id="479433.Caci_4741"/>
<dbReference type="InterPro" id="IPR025877">
    <property type="entry name" value="MobA-like_NTP_Trfase"/>
</dbReference>
<dbReference type="PANTHER" id="PTHR43777:SF1">
    <property type="entry name" value="MOLYBDENUM COFACTOR CYTIDYLYLTRANSFERASE"/>
    <property type="match status" value="1"/>
</dbReference>